<dbReference type="InterPro" id="IPR004827">
    <property type="entry name" value="bZIP"/>
</dbReference>
<evidence type="ECO:0000256" key="6">
    <source>
        <dbReference type="ARBA" id="ARBA00023230"/>
    </source>
</evidence>
<comment type="caution">
    <text evidence="11">The sequence shown here is derived from an EMBL/GenBank/DDBJ whole genome shotgun (WGS) entry which is preliminary data.</text>
</comment>
<evidence type="ECO:0000256" key="1">
    <source>
        <dbReference type="ARBA" id="ARBA00004123"/>
    </source>
</evidence>
<organism evidence="11 12">
    <name type="scientific">Neolecta irregularis (strain DAH-3)</name>
    <dbReference type="NCBI Taxonomy" id="1198029"/>
    <lineage>
        <taxon>Eukaryota</taxon>
        <taxon>Fungi</taxon>
        <taxon>Dikarya</taxon>
        <taxon>Ascomycota</taxon>
        <taxon>Taphrinomycotina</taxon>
        <taxon>Neolectales</taxon>
        <taxon>Neolectaceae</taxon>
        <taxon>Neolecta</taxon>
    </lineage>
</organism>
<evidence type="ECO:0000256" key="8">
    <source>
        <dbReference type="SAM" id="Coils"/>
    </source>
</evidence>
<evidence type="ECO:0000256" key="4">
    <source>
        <dbReference type="ARBA" id="ARBA00023125"/>
    </source>
</evidence>
<dbReference type="SUPFAM" id="SSF57959">
    <property type="entry name" value="Leucine zipper domain"/>
    <property type="match status" value="1"/>
</dbReference>
<evidence type="ECO:0000256" key="5">
    <source>
        <dbReference type="ARBA" id="ARBA00023163"/>
    </source>
</evidence>
<dbReference type="Gene3D" id="1.20.5.170">
    <property type="match status" value="1"/>
</dbReference>
<name>A0A1U7LMZ0_NEOID</name>
<evidence type="ECO:0000256" key="2">
    <source>
        <dbReference type="ARBA" id="ARBA00007163"/>
    </source>
</evidence>
<sequence length="302" mass="33905">MAAPRRPSQSSVAYSDHLGPSLWASPPPSVRSPACRPCNRAQVKAESPRQDQSAAFLVSPQDLDTSAGSHLHNAPRKPRKKARTAEEKAQRQQERILRNRLAAQTSRERKRKYIEDLEGMRDSLRSENSQLVKRVRSLEGENKELMSRLESMAGQIEDLKATVSCYDSPYQRSTGYRPLTPQARSPPPSQPQYLPVASVQHQQPIQWTTSQAYIPDTTTILNMSHPAVMSDQQSLLRPALSDDDSISDNNDQNSHDDSYMDNFLCYEPENIQHSAYLSNLCADGGFEHPGFPWTTPASRFVS</sequence>
<dbReference type="GO" id="GO:0045944">
    <property type="term" value="P:positive regulation of transcription by RNA polymerase II"/>
    <property type="evidence" value="ECO:0007669"/>
    <property type="project" value="InterPro"/>
</dbReference>
<keyword evidence="5" id="KW-0804">Transcription</keyword>
<keyword evidence="7" id="KW-0539">Nucleus</keyword>
<keyword evidence="4" id="KW-0238">DNA-binding</keyword>
<dbReference type="AlphaFoldDB" id="A0A1U7LMZ0"/>
<feature type="compositionally biased region" description="Basic residues" evidence="9">
    <location>
        <begin position="73"/>
        <end position="82"/>
    </location>
</feature>
<evidence type="ECO:0000256" key="9">
    <source>
        <dbReference type="SAM" id="MobiDB-lite"/>
    </source>
</evidence>
<dbReference type="OrthoDB" id="674948at2759"/>
<keyword evidence="8" id="KW-0175">Coiled coil</keyword>
<evidence type="ECO:0000256" key="3">
    <source>
        <dbReference type="ARBA" id="ARBA00023015"/>
    </source>
</evidence>
<dbReference type="PROSITE" id="PS50217">
    <property type="entry name" value="BZIP"/>
    <property type="match status" value="1"/>
</dbReference>
<protein>
    <submittedName>
        <fullName evidence="11">Transcriptional activator hacA</fullName>
    </submittedName>
</protein>
<dbReference type="PANTHER" id="PTHR46714">
    <property type="entry name" value="TRANSCRIPTIONAL ACTIVATOR HAC1"/>
    <property type="match status" value="1"/>
</dbReference>
<feature type="region of interest" description="Disordered" evidence="9">
    <location>
        <begin position="232"/>
        <end position="254"/>
    </location>
</feature>
<dbReference type="PANTHER" id="PTHR46714:SF6">
    <property type="entry name" value="TRANSCRIPTIONAL ACTIVATOR HAC1"/>
    <property type="match status" value="1"/>
</dbReference>
<evidence type="ECO:0000256" key="7">
    <source>
        <dbReference type="ARBA" id="ARBA00023242"/>
    </source>
</evidence>
<feature type="domain" description="BZIP" evidence="10">
    <location>
        <begin position="89"/>
        <end position="152"/>
    </location>
</feature>
<keyword evidence="3" id="KW-0805">Transcription regulation</keyword>
<evidence type="ECO:0000313" key="11">
    <source>
        <dbReference type="EMBL" id="OLL23912.1"/>
    </source>
</evidence>
<gene>
    <name evidence="11" type="ORF">NEOLI_004673</name>
</gene>
<dbReference type="CDD" id="cd14691">
    <property type="entry name" value="bZIP_XBP1"/>
    <property type="match status" value="1"/>
</dbReference>
<evidence type="ECO:0000259" key="10">
    <source>
        <dbReference type="PROSITE" id="PS50217"/>
    </source>
</evidence>
<dbReference type="GO" id="GO:0005634">
    <property type="term" value="C:nucleus"/>
    <property type="evidence" value="ECO:0007669"/>
    <property type="project" value="UniProtKB-SubCell"/>
</dbReference>
<evidence type="ECO:0000313" key="12">
    <source>
        <dbReference type="Proteomes" id="UP000186594"/>
    </source>
</evidence>
<dbReference type="PROSITE" id="PS00036">
    <property type="entry name" value="BZIP_BASIC"/>
    <property type="match status" value="1"/>
</dbReference>
<reference evidence="11 12" key="1">
    <citation type="submission" date="2016-04" db="EMBL/GenBank/DDBJ databases">
        <title>Evolutionary innovation and constraint leading to complex multicellularity in the Ascomycota.</title>
        <authorList>
            <person name="Cisse O."/>
            <person name="Nguyen A."/>
            <person name="Hewitt D.A."/>
            <person name="Jedd G."/>
            <person name="Stajich J.E."/>
        </authorList>
    </citation>
    <scope>NUCLEOTIDE SEQUENCE [LARGE SCALE GENOMIC DNA]</scope>
    <source>
        <strain evidence="11 12">DAH-3</strain>
    </source>
</reference>
<feature type="coiled-coil region" evidence="8">
    <location>
        <begin position="114"/>
        <end position="162"/>
    </location>
</feature>
<accession>A0A1U7LMZ0</accession>
<dbReference type="Proteomes" id="UP000186594">
    <property type="component" value="Unassembled WGS sequence"/>
</dbReference>
<dbReference type="InterPro" id="IPR046347">
    <property type="entry name" value="bZIP_sf"/>
</dbReference>
<feature type="compositionally biased region" description="Basic and acidic residues" evidence="9">
    <location>
        <begin position="83"/>
        <end position="94"/>
    </location>
</feature>
<dbReference type="GO" id="GO:0003677">
    <property type="term" value="F:DNA binding"/>
    <property type="evidence" value="ECO:0007669"/>
    <property type="project" value="UniProtKB-KW"/>
</dbReference>
<dbReference type="STRING" id="1198029.A0A1U7LMZ0"/>
<keyword evidence="12" id="KW-1185">Reference proteome</keyword>
<dbReference type="InterPro" id="IPR044280">
    <property type="entry name" value="Hac1/HY5"/>
</dbReference>
<feature type="region of interest" description="Disordered" evidence="9">
    <location>
        <begin position="170"/>
        <end position="193"/>
    </location>
</feature>
<dbReference type="Pfam" id="PF00170">
    <property type="entry name" value="bZIP_1"/>
    <property type="match status" value="1"/>
</dbReference>
<dbReference type="GO" id="GO:0006986">
    <property type="term" value="P:response to unfolded protein"/>
    <property type="evidence" value="ECO:0007669"/>
    <property type="project" value="UniProtKB-KW"/>
</dbReference>
<dbReference type="GO" id="GO:0000981">
    <property type="term" value="F:DNA-binding transcription factor activity, RNA polymerase II-specific"/>
    <property type="evidence" value="ECO:0007669"/>
    <property type="project" value="InterPro"/>
</dbReference>
<keyword evidence="6" id="KW-0834">Unfolded protein response</keyword>
<comment type="subcellular location">
    <subcellularLocation>
        <location evidence="1">Nucleus</location>
    </subcellularLocation>
</comment>
<dbReference type="EMBL" id="LXFE01001098">
    <property type="protein sequence ID" value="OLL23912.1"/>
    <property type="molecule type" value="Genomic_DNA"/>
</dbReference>
<feature type="region of interest" description="Disordered" evidence="9">
    <location>
        <begin position="1"/>
        <end position="94"/>
    </location>
</feature>
<proteinExistence type="inferred from homology"/>
<dbReference type="SMART" id="SM00338">
    <property type="entry name" value="BRLZ"/>
    <property type="match status" value="1"/>
</dbReference>
<comment type="similarity">
    <text evidence="2">Belongs to the bZIP family.</text>
</comment>